<feature type="transmembrane region" description="Helical" evidence="6">
    <location>
        <begin position="24"/>
        <end position="42"/>
    </location>
</feature>
<accession>A0A1I7ZAF1</accession>
<dbReference type="PANTHER" id="PTHR21346:SF0">
    <property type="entry name" value="RE45833P"/>
    <property type="match status" value="1"/>
</dbReference>
<dbReference type="GO" id="GO:0005741">
    <property type="term" value="C:mitochondrial outer membrane"/>
    <property type="evidence" value="ECO:0007669"/>
    <property type="project" value="UniProtKB-SubCell"/>
</dbReference>
<organism evidence="7 8">
    <name type="scientific">Steinernema glaseri</name>
    <dbReference type="NCBI Taxonomy" id="37863"/>
    <lineage>
        <taxon>Eukaryota</taxon>
        <taxon>Metazoa</taxon>
        <taxon>Ecdysozoa</taxon>
        <taxon>Nematoda</taxon>
        <taxon>Chromadorea</taxon>
        <taxon>Rhabditida</taxon>
        <taxon>Tylenchina</taxon>
        <taxon>Panagrolaimomorpha</taxon>
        <taxon>Strongyloidoidea</taxon>
        <taxon>Steinernematidae</taxon>
        <taxon>Steinernema</taxon>
    </lineage>
</organism>
<evidence type="ECO:0000256" key="3">
    <source>
        <dbReference type="ARBA" id="ARBA00022692"/>
    </source>
</evidence>
<evidence type="ECO:0000256" key="1">
    <source>
        <dbReference type="ARBA" id="ARBA00004374"/>
    </source>
</evidence>
<feature type="transmembrane region" description="Helical" evidence="6">
    <location>
        <begin position="112"/>
        <end position="128"/>
    </location>
</feature>
<dbReference type="Proteomes" id="UP000095287">
    <property type="component" value="Unplaced"/>
</dbReference>
<evidence type="ECO:0000256" key="4">
    <source>
        <dbReference type="ARBA" id="ARBA00022989"/>
    </source>
</evidence>
<evidence type="ECO:0000256" key="6">
    <source>
        <dbReference type="SAM" id="Phobius"/>
    </source>
</evidence>
<dbReference type="InterPro" id="IPR007014">
    <property type="entry name" value="FUN14"/>
</dbReference>
<keyword evidence="7" id="KW-1185">Reference proteome</keyword>
<evidence type="ECO:0000256" key="2">
    <source>
        <dbReference type="ARBA" id="ARBA00009160"/>
    </source>
</evidence>
<evidence type="ECO:0000313" key="8">
    <source>
        <dbReference type="WBParaSite" id="L893_g24529.t1"/>
    </source>
</evidence>
<comment type="similarity">
    <text evidence="2">Belongs to the FUN14 family.</text>
</comment>
<dbReference type="PANTHER" id="PTHR21346">
    <property type="entry name" value="FUN14 DOMAIN CONTAINING"/>
    <property type="match status" value="1"/>
</dbReference>
<comment type="subcellular location">
    <subcellularLocation>
        <location evidence="1">Mitochondrion outer membrane</location>
        <topology evidence="1">Multi-pass membrane protein</topology>
    </subcellularLocation>
</comment>
<keyword evidence="4 6" id="KW-1133">Transmembrane helix</keyword>
<dbReference type="Pfam" id="PF04930">
    <property type="entry name" value="FUN14"/>
    <property type="match status" value="1"/>
</dbReference>
<proteinExistence type="inferred from homology"/>
<keyword evidence="5 6" id="KW-0472">Membrane</keyword>
<sequence length="129" mass="13866">MADSVKDSAADVLYYLRTIGKKPLSMQIGIGGGAGVFTGYVFGKSSRLLAGTLGCSLIVLQFCNYRGYIVVSRSEFEKDLRAARRALEKQFGANKSSVPSAKEVDKFLISNKYLLGGFVAGCLLGYAFS</sequence>
<keyword evidence="3 6" id="KW-0812">Transmembrane</keyword>
<evidence type="ECO:0000256" key="5">
    <source>
        <dbReference type="ARBA" id="ARBA00023136"/>
    </source>
</evidence>
<reference evidence="8" key="1">
    <citation type="submission" date="2016-11" db="UniProtKB">
        <authorList>
            <consortium name="WormBaseParasite"/>
        </authorList>
    </citation>
    <scope>IDENTIFICATION</scope>
</reference>
<evidence type="ECO:0000313" key="7">
    <source>
        <dbReference type="Proteomes" id="UP000095287"/>
    </source>
</evidence>
<dbReference type="GO" id="GO:0000422">
    <property type="term" value="P:autophagy of mitochondrion"/>
    <property type="evidence" value="ECO:0007669"/>
    <property type="project" value="TreeGrafter"/>
</dbReference>
<dbReference type="AlphaFoldDB" id="A0A1I7ZAF1"/>
<feature type="transmembrane region" description="Helical" evidence="6">
    <location>
        <begin position="48"/>
        <end position="71"/>
    </location>
</feature>
<dbReference type="WBParaSite" id="L893_g24529.t1">
    <property type="protein sequence ID" value="L893_g24529.t1"/>
    <property type="gene ID" value="L893_g24529"/>
</dbReference>
<protein>
    <submittedName>
        <fullName evidence="8">FUN14 domain-containing protein 1</fullName>
    </submittedName>
</protein>
<name>A0A1I7ZAF1_9BILA</name>